<dbReference type="SUPFAM" id="SSF48695">
    <property type="entry name" value="Multiheme cytochromes"/>
    <property type="match status" value="2"/>
</dbReference>
<dbReference type="AlphaFoldDB" id="A0A7C4ARD7"/>
<dbReference type="EMBL" id="DTGT01000153">
    <property type="protein sequence ID" value="HGH60604.1"/>
    <property type="molecule type" value="Genomic_DNA"/>
</dbReference>
<sequence length="706" mass="77226">MKRFLLILSLLGLLFALAIVAYRDRHPMWKTYQIKGIQRAMERVQADIETADNPEKKSALLAELEHLRRREPQIIEVKPFGGKLSGERCLSCHFGIEDLSASHPNAVFGCVICHGGNGLDLTVKGAHAGLRGGRNPARLDVAAVSCGTSNSQIAGCHSHREDPLLNRVVNVPRGLMATNAGIISILRFQWGLDQESVSRFGIRGVSDGKTSLAPIPKEISPDGVLDLSVSHFRKFCAACHLWAPVARDDLDRLAGCAACHAPCHEDGRYRGGDPTIDRTSGGHAATHTITARIPDERCRGCHHRSGRIGLNYHGQMESEQYGTPYVRGGLSDNTLSDGRFVLDLVPDIHHEKGMGCIDCHTAQDTMGDGAVFKFMKDQIEIRCEDCHGGYTSPPTAMQVKKGDPLVDATIRINAYVKAREGDTILATSKGRPLPSVRKTDKGFVLVSKLTGKEHPVKIVTGDRKGHAMPGHQRLECDSCHSAWSPQCYGCHQAINFGAQGFDHVSETFTAGQWVEGRSYFRFEGNIYGINSRGRVGVMVPGCQVWNTVVDAKGSAARPYDSLIMKLKNGMTSVAMGSTHPHTTRREVPRCVDCHLNAKALGLGDGALTWSEAENRYEINPVYDSRGSGLKISYPLEALTSPNGSQLQSTSHRLSRGFNAEELQRITGIAPCLACHDRYDDPVWQRPGPYRETPACQEALARMEASE</sequence>
<protein>
    <submittedName>
        <fullName evidence="2">Uncharacterized protein</fullName>
    </submittedName>
</protein>
<dbReference type="PANTHER" id="PTHR35038:SF8">
    <property type="entry name" value="C-TYPE POLYHEME CYTOCHROME OMCC"/>
    <property type="match status" value="1"/>
</dbReference>
<comment type="caution">
    <text evidence="2">The sequence shown here is derived from an EMBL/GenBank/DDBJ whole genome shotgun (WGS) entry which is preliminary data.</text>
</comment>
<keyword evidence="1" id="KW-0732">Signal</keyword>
<dbReference type="InterPro" id="IPR051829">
    <property type="entry name" value="Multiheme_Cytochr_ET"/>
</dbReference>
<evidence type="ECO:0000256" key="1">
    <source>
        <dbReference type="ARBA" id="ARBA00022729"/>
    </source>
</evidence>
<organism evidence="2">
    <name type="scientific">Desulfomonile tiedjei</name>
    <dbReference type="NCBI Taxonomy" id="2358"/>
    <lineage>
        <taxon>Bacteria</taxon>
        <taxon>Pseudomonadati</taxon>
        <taxon>Thermodesulfobacteriota</taxon>
        <taxon>Desulfomonilia</taxon>
        <taxon>Desulfomonilales</taxon>
        <taxon>Desulfomonilaceae</taxon>
        <taxon>Desulfomonile</taxon>
    </lineage>
</organism>
<dbReference type="PANTHER" id="PTHR35038">
    <property type="entry name" value="DISSIMILATORY SULFITE REDUCTASE SIRA"/>
    <property type="match status" value="1"/>
</dbReference>
<evidence type="ECO:0000313" key="2">
    <source>
        <dbReference type="EMBL" id="HGH60604.1"/>
    </source>
</evidence>
<dbReference type="InterPro" id="IPR036280">
    <property type="entry name" value="Multihaem_cyt_sf"/>
</dbReference>
<reference evidence="2" key="1">
    <citation type="journal article" date="2020" name="mSystems">
        <title>Genome- and Community-Level Interaction Insights into Carbon Utilization and Element Cycling Functions of Hydrothermarchaeota in Hydrothermal Sediment.</title>
        <authorList>
            <person name="Zhou Z."/>
            <person name="Liu Y."/>
            <person name="Xu W."/>
            <person name="Pan J."/>
            <person name="Luo Z.H."/>
            <person name="Li M."/>
        </authorList>
    </citation>
    <scope>NUCLEOTIDE SEQUENCE [LARGE SCALE GENOMIC DNA]</scope>
    <source>
        <strain evidence="2">SpSt-769</strain>
    </source>
</reference>
<proteinExistence type="predicted"/>
<dbReference type="GO" id="GO:0016491">
    <property type="term" value="F:oxidoreductase activity"/>
    <property type="evidence" value="ECO:0007669"/>
    <property type="project" value="TreeGrafter"/>
</dbReference>
<gene>
    <name evidence="2" type="ORF">ENV54_04815</name>
</gene>
<accession>A0A7C4ARD7</accession>
<name>A0A7C4ARD7_9BACT</name>